<dbReference type="AlphaFoldDB" id="A0AAW2HKQ9"/>
<feature type="domain" description="Ig-like" evidence="2">
    <location>
        <begin position="1"/>
        <end position="86"/>
    </location>
</feature>
<dbReference type="SUPFAM" id="SSF48726">
    <property type="entry name" value="Immunoglobulin"/>
    <property type="match status" value="1"/>
</dbReference>
<sequence>MTCLFDLENQKLYSVKWYKNDLEFYRFMPNNYPQMQIFQVEGVHLDTQKCNMTAVTLHPLEFATSGLYACEISTEAPHFKTVQTASVMTVIGKSQKSANFPSFSHDLTSRERRHSSDPPPPTPRPPLPFSD</sequence>
<dbReference type="PANTHER" id="PTHR21261:SF15">
    <property type="entry name" value="BEATEN PATH IIIA, ISOFORM D-RELATED"/>
    <property type="match status" value="1"/>
</dbReference>
<proteinExistence type="predicted"/>
<evidence type="ECO:0000313" key="3">
    <source>
        <dbReference type="EMBL" id="KAL0270101.1"/>
    </source>
</evidence>
<evidence type="ECO:0000259" key="2">
    <source>
        <dbReference type="PROSITE" id="PS50835"/>
    </source>
</evidence>
<feature type="compositionally biased region" description="Basic and acidic residues" evidence="1">
    <location>
        <begin position="107"/>
        <end position="116"/>
    </location>
</feature>
<dbReference type="InterPro" id="IPR036179">
    <property type="entry name" value="Ig-like_dom_sf"/>
</dbReference>
<dbReference type="InterPro" id="IPR013783">
    <property type="entry name" value="Ig-like_fold"/>
</dbReference>
<dbReference type="InterPro" id="IPR007110">
    <property type="entry name" value="Ig-like_dom"/>
</dbReference>
<reference evidence="3" key="1">
    <citation type="journal article" date="2024" name="Gigascience">
        <title>Chromosome-level genome of the poultry shaft louse Menopon gallinae provides insight into the host-switching and adaptive evolution of parasitic lice.</title>
        <authorList>
            <person name="Xu Y."/>
            <person name="Ma L."/>
            <person name="Liu S."/>
            <person name="Liang Y."/>
            <person name="Liu Q."/>
            <person name="He Z."/>
            <person name="Tian L."/>
            <person name="Duan Y."/>
            <person name="Cai W."/>
            <person name="Li H."/>
            <person name="Song F."/>
        </authorList>
    </citation>
    <scope>NUCLEOTIDE SEQUENCE</scope>
    <source>
        <strain evidence="3">Cailab_2023a</strain>
    </source>
</reference>
<gene>
    <name evidence="3" type="ORF">PYX00_007619</name>
</gene>
<dbReference type="Gene3D" id="2.60.40.10">
    <property type="entry name" value="Immunoglobulins"/>
    <property type="match status" value="1"/>
</dbReference>
<dbReference type="FunFam" id="2.60.40.10:FF:000437">
    <property type="entry name" value="Beat-IIIc, isoform A"/>
    <property type="match status" value="1"/>
</dbReference>
<dbReference type="PROSITE" id="PS50835">
    <property type="entry name" value="IG_LIKE"/>
    <property type="match status" value="1"/>
</dbReference>
<evidence type="ECO:0000256" key="1">
    <source>
        <dbReference type="SAM" id="MobiDB-lite"/>
    </source>
</evidence>
<accession>A0AAW2HKQ9</accession>
<dbReference type="EMBL" id="JARGDH010000004">
    <property type="protein sequence ID" value="KAL0270101.1"/>
    <property type="molecule type" value="Genomic_DNA"/>
</dbReference>
<protein>
    <recommendedName>
        <fullName evidence="2">Ig-like domain-containing protein</fullName>
    </recommendedName>
</protein>
<organism evidence="3">
    <name type="scientific">Menopon gallinae</name>
    <name type="common">poultry shaft louse</name>
    <dbReference type="NCBI Taxonomy" id="328185"/>
    <lineage>
        <taxon>Eukaryota</taxon>
        <taxon>Metazoa</taxon>
        <taxon>Ecdysozoa</taxon>
        <taxon>Arthropoda</taxon>
        <taxon>Hexapoda</taxon>
        <taxon>Insecta</taxon>
        <taxon>Pterygota</taxon>
        <taxon>Neoptera</taxon>
        <taxon>Paraneoptera</taxon>
        <taxon>Psocodea</taxon>
        <taxon>Troctomorpha</taxon>
        <taxon>Phthiraptera</taxon>
        <taxon>Amblycera</taxon>
        <taxon>Menoponidae</taxon>
        <taxon>Menopon</taxon>
    </lineage>
</organism>
<feature type="compositionally biased region" description="Polar residues" evidence="1">
    <location>
        <begin position="97"/>
        <end position="106"/>
    </location>
</feature>
<comment type="caution">
    <text evidence="3">The sequence shown here is derived from an EMBL/GenBank/DDBJ whole genome shotgun (WGS) entry which is preliminary data.</text>
</comment>
<dbReference type="PANTHER" id="PTHR21261">
    <property type="entry name" value="BEAT PROTEIN"/>
    <property type="match status" value="1"/>
</dbReference>
<name>A0AAW2HKQ9_9NEOP</name>
<feature type="region of interest" description="Disordered" evidence="1">
    <location>
        <begin position="97"/>
        <end position="131"/>
    </location>
</feature>
<feature type="compositionally biased region" description="Pro residues" evidence="1">
    <location>
        <begin position="117"/>
        <end position="131"/>
    </location>
</feature>